<dbReference type="Proteomes" id="UP000299102">
    <property type="component" value="Unassembled WGS sequence"/>
</dbReference>
<dbReference type="GO" id="GO:0003964">
    <property type="term" value="F:RNA-directed DNA polymerase activity"/>
    <property type="evidence" value="ECO:0007669"/>
    <property type="project" value="UniProtKB-KW"/>
</dbReference>
<protein>
    <submittedName>
        <fullName evidence="2">RNA-directed DNA polymerase from mobile element jockey</fullName>
    </submittedName>
</protein>
<dbReference type="EMBL" id="BGZK01000831">
    <property type="protein sequence ID" value="GBP62102.1"/>
    <property type="molecule type" value="Genomic_DNA"/>
</dbReference>
<dbReference type="AlphaFoldDB" id="A0A4C1XGH8"/>
<keyword evidence="2" id="KW-0548">Nucleotidyltransferase</keyword>
<keyword evidence="3" id="KW-1185">Reference proteome</keyword>
<keyword evidence="2" id="KW-0808">Transferase</keyword>
<evidence type="ECO:0000313" key="3">
    <source>
        <dbReference type="Proteomes" id="UP000299102"/>
    </source>
</evidence>
<organism evidence="2 3">
    <name type="scientific">Eumeta variegata</name>
    <name type="common">Bagworm moth</name>
    <name type="synonym">Eumeta japonica</name>
    <dbReference type="NCBI Taxonomy" id="151549"/>
    <lineage>
        <taxon>Eukaryota</taxon>
        <taxon>Metazoa</taxon>
        <taxon>Ecdysozoa</taxon>
        <taxon>Arthropoda</taxon>
        <taxon>Hexapoda</taxon>
        <taxon>Insecta</taxon>
        <taxon>Pterygota</taxon>
        <taxon>Neoptera</taxon>
        <taxon>Endopterygota</taxon>
        <taxon>Lepidoptera</taxon>
        <taxon>Glossata</taxon>
        <taxon>Ditrysia</taxon>
        <taxon>Tineoidea</taxon>
        <taxon>Psychidae</taxon>
        <taxon>Oiketicinae</taxon>
        <taxon>Eumeta</taxon>
    </lineage>
</organism>
<accession>A0A4C1XGH8</accession>
<feature type="domain" description="Reverse transcriptase" evidence="1">
    <location>
        <begin position="1"/>
        <end position="84"/>
    </location>
</feature>
<sequence length="84" mass="9679">MEMLIAFQLENTHSSMRPIRAGVLRGSTISPLLYSAYIKDIPRPKTGVQLALYADETALFLRSNNFWNVLLRLQRAIDELIRFI</sequence>
<evidence type="ECO:0000313" key="2">
    <source>
        <dbReference type="EMBL" id="GBP62102.1"/>
    </source>
</evidence>
<name>A0A4C1XGH8_EUMVA</name>
<comment type="caution">
    <text evidence="2">The sequence shown here is derived from an EMBL/GenBank/DDBJ whole genome shotgun (WGS) entry which is preliminary data.</text>
</comment>
<dbReference type="InterPro" id="IPR000477">
    <property type="entry name" value="RT_dom"/>
</dbReference>
<evidence type="ECO:0000259" key="1">
    <source>
        <dbReference type="PROSITE" id="PS50878"/>
    </source>
</evidence>
<reference evidence="2 3" key="1">
    <citation type="journal article" date="2019" name="Commun. Biol.">
        <title>The bagworm genome reveals a unique fibroin gene that provides high tensile strength.</title>
        <authorList>
            <person name="Kono N."/>
            <person name="Nakamura H."/>
            <person name="Ohtoshi R."/>
            <person name="Tomita M."/>
            <person name="Numata K."/>
            <person name="Arakawa K."/>
        </authorList>
    </citation>
    <scope>NUCLEOTIDE SEQUENCE [LARGE SCALE GENOMIC DNA]</scope>
</reference>
<dbReference type="PROSITE" id="PS50878">
    <property type="entry name" value="RT_POL"/>
    <property type="match status" value="1"/>
</dbReference>
<keyword evidence="2" id="KW-0695">RNA-directed DNA polymerase</keyword>
<dbReference type="OrthoDB" id="6627393at2759"/>
<proteinExistence type="predicted"/>
<gene>
    <name evidence="2" type="primary">pol</name>
    <name evidence="2" type="ORF">EVAR_53880_1</name>
</gene>